<organism evidence="6 7">
    <name type="scientific">Coptis chinensis</name>
    <dbReference type="NCBI Taxonomy" id="261450"/>
    <lineage>
        <taxon>Eukaryota</taxon>
        <taxon>Viridiplantae</taxon>
        <taxon>Streptophyta</taxon>
        <taxon>Embryophyta</taxon>
        <taxon>Tracheophyta</taxon>
        <taxon>Spermatophyta</taxon>
        <taxon>Magnoliopsida</taxon>
        <taxon>Ranunculales</taxon>
        <taxon>Ranunculaceae</taxon>
        <taxon>Coptidoideae</taxon>
        <taxon>Coptis</taxon>
    </lineage>
</organism>
<feature type="signal peptide" evidence="4">
    <location>
        <begin position="1"/>
        <end position="26"/>
    </location>
</feature>
<protein>
    <recommendedName>
        <fullName evidence="5">Pectinesterase inhibitor domain-containing protein</fullName>
    </recommendedName>
</protein>
<evidence type="ECO:0000256" key="2">
    <source>
        <dbReference type="ARBA" id="ARBA00023157"/>
    </source>
</evidence>
<dbReference type="CDD" id="cd15797">
    <property type="entry name" value="PMEI"/>
    <property type="match status" value="1"/>
</dbReference>
<dbReference type="InterPro" id="IPR035513">
    <property type="entry name" value="Invertase/methylesterase_inhib"/>
</dbReference>
<accession>A0A835ICP2</accession>
<dbReference type="OrthoDB" id="1094948at2759"/>
<reference evidence="6 7" key="1">
    <citation type="submission" date="2020-10" db="EMBL/GenBank/DDBJ databases">
        <title>The Coptis chinensis genome and diversification of protoberbering-type alkaloids.</title>
        <authorList>
            <person name="Wang B."/>
            <person name="Shu S."/>
            <person name="Song C."/>
            <person name="Liu Y."/>
        </authorList>
    </citation>
    <scope>NUCLEOTIDE SEQUENCE [LARGE SCALE GENOMIC DNA]</scope>
    <source>
        <strain evidence="6">HL-2020</strain>
        <tissue evidence="6">Leaf</tissue>
    </source>
</reference>
<dbReference type="SUPFAM" id="SSF101148">
    <property type="entry name" value="Plant invertase/pectin methylesterase inhibitor"/>
    <property type="match status" value="1"/>
</dbReference>
<dbReference type="Gene3D" id="1.20.140.40">
    <property type="entry name" value="Invertase/pectin methylesterase inhibitor family protein"/>
    <property type="match status" value="1"/>
</dbReference>
<evidence type="ECO:0000313" key="6">
    <source>
        <dbReference type="EMBL" id="KAF9614297.1"/>
    </source>
</evidence>
<proteinExistence type="inferred from homology"/>
<dbReference type="InterPro" id="IPR052421">
    <property type="entry name" value="PCW_Enzyme_Inhibitor"/>
</dbReference>
<feature type="domain" description="Pectinesterase inhibitor" evidence="5">
    <location>
        <begin position="27"/>
        <end position="175"/>
    </location>
</feature>
<dbReference type="GO" id="GO:0046910">
    <property type="term" value="F:pectinesterase inhibitor activity"/>
    <property type="evidence" value="ECO:0007669"/>
    <property type="project" value="InterPro"/>
</dbReference>
<keyword evidence="7" id="KW-1185">Reference proteome</keyword>
<dbReference type="Proteomes" id="UP000631114">
    <property type="component" value="Unassembled WGS sequence"/>
</dbReference>
<evidence type="ECO:0000259" key="5">
    <source>
        <dbReference type="SMART" id="SM00856"/>
    </source>
</evidence>
<dbReference type="SMART" id="SM00856">
    <property type="entry name" value="PMEI"/>
    <property type="match status" value="1"/>
</dbReference>
<dbReference type="AlphaFoldDB" id="A0A835ICP2"/>
<dbReference type="InterPro" id="IPR034086">
    <property type="entry name" value="PMEI_plant"/>
</dbReference>
<evidence type="ECO:0000256" key="3">
    <source>
        <dbReference type="ARBA" id="ARBA00038471"/>
    </source>
</evidence>
<dbReference type="EMBL" id="JADFTS010000003">
    <property type="protein sequence ID" value="KAF9614297.1"/>
    <property type="molecule type" value="Genomic_DNA"/>
</dbReference>
<keyword evidence="2" id="KW-1015">Disulfide bond</keyword>
<dbReference type="PANTHER" id="PTHR36710">
    <property type="entry name" value="PECTINESTERASE INHIBITOR-LIKE"/>
    <property type="match status" value="1"/>
</dbReference>
<sequence>MASLRSSMAFVLHVLVFCFLFHGSSAADQEQITKVCNRVPPKDFTFCNKTLFEDPRTPAATIQGLCTIASGLSIDLVRDTIDNIDGFLRNSTDPVINERLEYCRKNYASAYDDFYNAWKASLNNSFVDVVNSVRSGTSRGIDCLNGFRKRQFVETSPVAEMTYELVTFEGIIFSITQELLPSNGISEHGTSRGSLVGTHMIYILQTHTTLDGAKRTLQEIEGPPLLGLEE</sequence>
<gene>
    <name evidence="6" type="ORF">IFM89_017277</name>
</gene>
<name>A0A835ICP2_9MAGN</name>
<comment type="similarity">
    <text evidence="3">Belongs to the PMEI family.</text>
</comment>
<dbReference type="Pfam" id="PF04043">
    <property type="entry name" value="PMEI"/>
    <property type="match status" value="1"/>
</dbReference>
<dbReference type="PANTHER" id="PTHR36710:SF18">
    <property type="entry name" value="PECTINESTERASE INHIBITOR 5-RELATED"/>
    <property type="match status" value="1"/>
</dbReference>
<dbReference type="NCBIfam" id="TIGR01614">
    <property type="entry name" value="PME_inhib"/>
    <property type="match status" value="1"/>
</dbReference>
<evidence type="ECO:0000256" key="4">
    <source>
        <dbReference type="SAM" id="SignalP"/>
    </source>
</evidence>
<evidence type="ECO:0000256" key="1">
    <source>
        <dbReference type="ARBA" id="ARBA00022729"/>
    </source>
</evidence>
<feature type="chain" id="PRO_5032685229" description="Pectinesterase inhibitor domain-containing protein" evidence="4">
    <location>
        <begin position="27"/>
        <end position="230"/>
    </location>
</feature>
<evidence type="ECO:0000313" key="7">
    <source>
        <dbReference type="Proteomes" id="UP000631114"/>
    </source>
</evidence>
<comment type="caution">
    <text evidence="6">The sequence shown here is derived from an EMBL/GenBank/DDBJ whole genome shotgun (WGS) entry which is preliminary data.</text>
</comment>
<keyword evidence="1 4" id="KW-0732">Signal</keyword>
<dbReference type="InterPro" id="IPR006501">
    <property type="entry name" value="Pectinesterase_inhib_dom"/>
</dbReference>